<dbReference type="AlphaFoldDB" id="A0A8S1NV21"/>
<gene>
    <name evidence="1" type="ORF">PSON_ATCC_30995.1.T0660193</name>
</gene>
<dbReference type="Proteomes" id="UP000692954">
    <property type="component" value="Unassembled WGS sequence"/>
</dbReference>
<comment type="caution">
    <text evidence="1">The sequence shown here is derived from an EMBL/GenBank/DDBJ whole genome shotgun (WGS) entry which is preliminary data.</text>
</comment>
<evidence type="ECO:0000313" key="2">
    <source>
        <dbReference type="Proteomes" id="UP000692954"/>
    </source>
</evidence>
<evidence type="ECO:0000313" key="1">
    <source>
        <dbReference type="EMBL" id="CAD8096498.1"/>
    </source>
</evidence>
<reference evidence="1" key="1">
    <citation type="submission" date="2021-01" db="EMBL/GenBank/DDBJ databases">
        <authorList>
            <consortium name="Genoscope - CEA"/>
            <person name="William W."/>
        </authorList>
    </citation>
    <scope>NUCLEOTIDE SEQUENCE</scope>
</reference>
<keyword evidence="2" id="KW-1185">Reference proteome</keyword>
<sequence length="152" mass="17967">MGLCITKPITKQPKSLIRLIKVENENYNSKPATLPDLQAKILQLWVKVEKKLNKLIHCERTQQILEFKRLIQNILQKQKNALSFSEITTGIIIGYMEKIAFEIEELIREELLIEEIANKFQQFYTQILELSLEYHNWKNFQNTDKTQVSSFI</sequence>
<protein>
    <submittedName>
        <fullName evidence="1">Uncharacterized protein</fullName>
    </submittedName>
</protein>
<accession>A0A8S1NV21</accession>
<organism evidence="1 2">
    <name type="scientific">Paramecium sonneborni</name>
    <dbReference type="NCBI Taxonomy" id="65129"/>
    <lineage>
        <taxon>Eukaryota</taxon>
        <taxon>Sar</taxon>
        <taxon>Alveolata</taxon>
        <taxon>Ciliophora</taxon>
        <taxon>Intramacronucleata</taxon>
        <taxon>Oligohymenophorea</taxon>
        <taxon>Peniculida</taxon>
        <taxon>Parameciidae</taxon>
        <taxon>Paramecium</taxon>
    </lineage>
</organism>
<dbReference type="EMBL" id="CAJJDN010000066">
    <property type="protein sequence ID" value="CAD8096498.1"/>
    <property type="molecule type" value="Genomic_DNA"/>
</dbReference>
<proteinExistence type="predicted"/>
<dbReference type="OrthoDB" id="303003at2759"/>
<name>A0A8S1NV21_9CILI</name>